<dbReference type="EMBL" id="CP065321">
    <property type="protein sequence ID" value="QQR29896.1"/>
    <property type="molecule type" value="Genomic_DNA"/>
</dbReference>
<evidence type="ECO:0000259" key="1">
    <source>
        <dbReference type="PROSITE" id="PS50075"/>
    </source>
</evidence>
<accession>A0A1Z2XQD8</accession>
<evidence type="ECO:0000313" key="5">
    <source>
        <dbReference type="Proteomes" id="UP000596035"/>
    </source>
</evidence>
<gene>
    <name evidence="2" type="ORF">ADH66_08080</name>
    <name evidence="3" type="ORF">I5Q82_18115</name>
</gene>
<reference evidence="4" key="2">
    <citation type="submission" date="2017-05" db="EMBL/GenBank/DDBJ databases">
        <title>Improved OligoMM genomes.</title>
        <authorList>
            <person name="Garzetti D."/>
        </authorList>
    </citation>
    <scope>NUCLEOTIDE SEQUENCE [LARGE SCALE GENOMIC DNA]</scope>
    <source>
        <strain evidence="4">KB18</strain>
    </source>
</reference>
<dbReference type="InterPro" id="IPR009081">
    <property type="entry name" value="PP-bd_ACP"/>
</dbReference>
<dbReference type="KEGG" id="amur:ADH66_08080"/>
<dbReference type="Proteomes" id="UP000196710">
    <property type="component" value="Chromosome"/>
</dbReference>
<evidence type="ECO:0000313" key="2">
    <source>
        <dbReference type="EMBL" id="ASB40619.1"/>
    </source>
</evidence>
<dbReference type="InterPro" id="IPR036736">
    <property type="entry name" value="ACP-like_sf"/>
</dbReference>
<dbReference type="AlphaFoldDB" id="A0A1Z2XQD8"/>
<reference evidence="2" key="1">
    <citation type="journal article" date="2017" name="Genome Announc.">
        <title>High-Quality Whole-Genome Sequences of the Oligo-Mouse-Microbiota Bacterial Community.</title>
        <authorList>
            <person name="Garzetti D."/>
            <person name="Brugiroux S."/>
            <person name="Bunk B."/>
            <person name="Pukall R."/>
            <person name="McCoy K.D."/>
            <person name="Macpherson A.J."/>
            <person name="Stecher B."/>
        </authorList>
    </citation>
    <scope>NUCLEOTIDE SEQUENCE</scope>
    <source>
        <strain evidence="2">KB18</strain>
    </source>
</reference>
<name>A0A1Z2XQD8_9FIRM</name>
<dbReference type="PROSITE" id="PS50075">
    <property type="entry name" value="CARRIER"/>
    <property type="match status" value="1"/>
</dbReference>
<dbReference type="Gene3D" id="1.10.1200.10">
    <property type="entry name" value="ACP-like"/>
    <property type="match status" value="1"/>
</dbReference>
<keyword evidence="4" id="KW-1185">Reference proteome</keyword>
<feature type="domain" description="Carrier" evidence="1">
    <location>
        <begin position="1"/>
        <end position="73"/>
    </location>
</feature>
<dbReference type="RefSeq" id="WP_066533672.1">
    <property type="nucleotide sequence ID" value="NZ_CAQHGX010000001.1"/>
</dbReference>
<organism evidence="3 5">
    <name type="scientific">Acutalibacter muris</name>
    <dbReference type="NCBI Taxonomy" id="1796620"/>
    <lineage>
        <taxon>Bacteria</taxon>
        <taxon>Bacillati</taxon>
        <taxon>Bacillota</taxon>
        <taxon>Clostridia</taxon>
        <taxon>Eubacteriales</taxon>
        <taxon>Acutalibacteraceae</taxon>
        <taxon>Acutalibacter</taxon>
    </lineage>
</organism>
<dbReference type="Proteomes" id="UP000596035">
    <property type="component" value="Chromosome"/>
</dbReference>
<reference evidence="3 5" key="3">
    <citation type="submission" date="2020-11" db="EMBL/GenBank/DDBJ databases">
        <title>Closed and high quality bacterial genomes of the OMM12 community.</title>
        <authorList>
            <person name="Marbouty M."/>
            <person name="Lamy-Besnier Q."/>
            <person name="Debarbieux L."/>
            <person name="Koszul R."/>
        </authorList>
    </citation>
    <scope>NUCLEOTIDE SEQUENCE [LARGE SCALE GENOMIC DNA]</scope>
    <source>
        <strain evidence="3 5">KB18</strain>
    </source>
</reference>
<proteinExistence type="predicted"/>
<dbReference type="SUPFAM" id="SSF47336">
    <property type="entry name" value="ACP-like"/>
    <property type="match status" value="1"/>
</dbReference>
<dbReference type="EMBL" id="CP021422">
    <property type="protein sequence ID" value="ASB40619.1"/>
    <property type="molecule type" value="Genomic_DNA"/>
</dbReference>
<evidence type="ECO:0000313" key="3">
    <source>
        <dbReference type="EMBL" id="QQR29896.1"/>
    </source>
</evidence>
<evidence type="ECO:0000313" key="4">
    <source>
        <dbReference type="Proteomes" id="UP000196710"/>
    </source>
</evidence>
<sequence>MEELLEILEDIDPDIDYTTAEHLIDGKLLDSFSIVSLVSEIANTFDIEISPKYLVPENFNSAAAMWSMICRLREEE</sequence>
<protein>
    <submittedName>
        <fullName evidence="3">Acyl carrier protein</fullName>
    </submittedName>
</protein>